<dbReference type="RefSeq" id="XP_024507928.1">
    <property type="nucleotide sequence ID" value="XM_024654569.1"/>
</dbReference>
<proteinExistence type="predicted"/>
<dbReference type="Gene3D" id="3.40.50.150">
    <property type="entry name" value="Vaccinia Virus protein VP39"/>
    <property type="match status" value="1"/>
</dbReference>
<evidence type="ECO:0000259" key="1">
    <source>
        <dbReference type="Pfam" id="PF13847"/>
    </source>
</evidence>
<dbReference type="InterPro" id="IPR036388">
    <property type="entry name" value="WH-like_DNA-bd_sf"/>
</dbReference>
<organism evidence="2">
    <name type="scientific">Strongyloides ratti</name>
    <name type="common">Parasitic roundworm</name>
    <dbReference type="NCBI Taxonomy" id="34506"/>
    <lineage>
        <taxon>Eukaryota</taxon>
        <taxon>Metazoa</taxon>
        <taxon>Ecdysozoa</taxon>
        <taxon>Nematoda</taxon>
        <taxon>Chromadorea</taxon>
        <taxon>Rhabditida</taxon>
        <taxon>Tylenchina</taxon>
        <taxon>Panagrolaimomorpha</taxon>
        <taxon>Strongyloidoidea</taxon>
        <taxon>Strongyloididae</taxon>
        <taxon>Strongyloides</taxon>
    </lineage>
</organism>
<dbReference type="GO" id="GO:0032259">
    <property type="term" value="P:methylation"/>
    <property type="evidence" value="ECO:0007669"/>
    <property type="project" value="UniProtKB-KW"/>
</dbReference>
<dbReference type="Pfam" id="PF13847">
    <property type="entry name" value="Methyltransf_31"/>
    <property type="match status" value="1"/>
</dbReference>
<keyword evidence="3" id="KW-1185">Reference proteome</keyword>
<keyword evidence="2" id="KW-0489">Methyltransferase</keyword>
<dbReference type="GO" id="GO:0046983">
    <property type="term" value="F:protein dimerization activity"/>
    <property type="evidence" value="ECO:0007669"/>
    <property type="project" value="InterPro"/>
</dbReference>
<name>A0A090LKQ4_STRRB</name>
<dbReference type="PANTHER" id="PTHR45581">
    <property type="entry name" value="PROTEIN CBG10435"/>
    <property type="match status" value="1"/>
</dbReference>
<dbReference type="STRING" id="34506.A0A090LKQ4"/>
<dbReference type="SUPFAM" id="SSF53335">
    <property type="entry name" value="S-adenosyl-L-methionine-dependent methyltransferases"/>
    <property type="match status" value="1"/>
</dbReference>
<dbReference type="Proteomes" id="UP000035682">
    <property type="component" value="Unplaced"/>
</dbReference>
<dbReference type="GO" id="GO:0008168">
    <property type="term" value="F:methyltransferase activity"/>
    <property type="evidence" value="ECO:0007669"/>
    <property type="project" value="UniProtKB-KW"/>
</dbReference>
<dbReference type="WBParaSite" id="SRAE_2000338300.1">
    <property type="protein sequence ID" value="SRAE_2000338300.1"/>
    <property type="gene ID" value="WBGene00263605"/>
</dbReference>
<dbReference type="GeneID" id="36381098"/>
<dbReference type="AlphaFoldDB" id="A0A090LKQ4"/>
<dbReference type="InterPro" id="IPR029063">
    <property type="entry name" value="SAM-dependent_MTases_sf"/>
</dbReference>
<evidence type="ECO:0000313" key="4">
    <source>
        <dbReference type="WBParaSite" id="SRAE_2000338300.1"/>
    </source>
</evidence>
<dbReference type="CTD" id="36381098"/>
<evidence type="ECO:0000313" key="3">
    <source>
        <dbReference type="Proteomes" id="UP000035682"/>
    </source>
</evidence>
<keyword evidence="2" id="KW-0238">DNA-binding</keyword>
<dbReference type="PANTHER" id="PTHR45581:SF3">
    <property type="entry name" value="METHYLTRANSFERASE DOMAIN-CONTAINING PROTEIN"/>
    <property type="match status" value="1"/>
</dbReference>
<dbReference type="GO" id="GO:0003677">
    <property type="term" value="F:DNA binding"/>
    <property type="evidence" value="ECO:0007669"/>
    <property type="project" value="UniProtKB-KW"/>
</dbReference>
<dbReference type="CDD" id="cd02440">
    <property type="entry name" value="AdoMet_MTases"/>
    <property type="match status" value="1"/>
</dbReference>
<dbReference type="OMA" id="QNICISG"/>
<dbReference type="InterPro" id="IPR025714">
    <property type="entry name" value="Methyltranfer_dom"/>
</dbReference>
<reference evidence="2 3" key="1">
    <citation type="submission" date="2014-09" db="EMBL/GenBank/DDBJ databases">
        <authorList>
            <person name="Martin A.A."/>
        </authorList>
    </citation>
    <scope>NUCLEOTIDE SEQUENCE</scope>
    <source>
        <strain evidence="3">ED321</strain>
        <strain evidence="2">ED321 Heterogonic</strain>
    </source>
</reference>
<gene>
    <name evidence="2 4 5" type="ORF">SRAE_2000338300</name>
</gene>
<dbReference type="WormBase" id="SRAE_2000338300">
    <property type="protein sequence ID" value="SRP09411"/>
    <property type="gene ID" value="WBGene00263605"/>
</dbReference>
<evidence type="ECO:0000313" key="2">
    <source>
        <dbReference type="EMBL" id="CEF68728.1"/>
    </source>
</evidence>
<reference evidence="4" key="2">
    <citation type="submission" date="2020-12" db="UniProtKB">
        <authorList>
            <consortium name="WormBaseParasite"/>
        </authorList>
    </citation>
    <scope>IDENTIFICATION</scope>
</reference>
<dbReference type="EMBL" id="LN609529">
    <property type="protein sequence ID" value="CEF68728.1"/>
    <property type="molecule type" value="Genomic_DNA"/>
</dbReference>
<protein>
    <submittedName>
        <fullName evidence="2 4">Winged helix-turn-helix DNA-binding domain and Methyltransferase domain-containing protein</fullName>
    </submittedName>
</protein>
<dbReference type="Gene3D" id="1.10.10.10">
    <property type="entry name" value="Winged helix-like DNA-binding domain superfamily/Winged helix DNA-binding domain"/>
    <property type="match status" value="1"/>
</dbReference>
<feature type="domain" description="Methyltransferase" evidence="1">
    <location>
        <begin position="177"/>
        <end position="289"/>
    </location>
</feature>
<keyword evidence="2" id="KW-0808">Transferase</keyword>
<evidence type="ECO:0000313" key="5">
    <source>
        <dbReference type="WormBase" id="SRAE_2000338300"/>
    </source>
</evidence>
<sequence>MSTSSEKVSKDFGDQLAMMASMSMVSMSIALALELKMFPILGSISSEKCPATAEEVALKGNYKPRYIQELLSALACGNIIEVTNCGKKFWITEDKKPYLVNPTSTPAMTIFPEIPIFGKVFNEIKEVCKKDGPLGMQYSSYENFYANMSAFSESLHKEHLKPNIVPLSEMDKKLESKEKVECLDVGCGDGFHVIELAHHYPNATFTGVDVTKNAIEIAEQKLKQQNNKNLKNAVFINMNAANLKEEWTNKFDWITIFDACHDQCRPDLALKEIHRCLKPDGVFSMIEIKGSSNCCTDKKINPVGSALLYGISLFHCLPVGNSTKDALGLGAMWGQERALKMLKEAGFSKIEIVPTPFFPINIMYKCRK</sequence>
<accession>A0A090LKQ4</accession>
<dbReference type="OrthoDB" id="506498at2759"/>